<comment type="caution">
    <text evidence="1">The sequence shown here is derived from an EMBL/GenBank/DDBJ whole genome shotgun (WGS) entry which is preliminary data.</text>
</comment>
<accession>A0A6A2ZY62</accession>
<dbReference type="EMBL" id="VEPZ02001069">
    <property type="protein sequence ID" value="KAE8696149.1"/>
    <property type="molecule type" value="Genomic_DNA"/>
</dbReference>
<reference evidence="1" key="1">
    <citation type="submission" date="2019-09" db="EMBL/GenBank/DDBJ databases">
        <title>Draft genome information of white flower Hibiscus syriacus.</title>
        <authorList>
            <person name="Kim Y.-M."/>
        </authorList>
    </citation>
    <scope>NUCLEOTIDE SEQUENCE [LARGE SCALE GENOMIC DNA]</scope>
    <source>
        <strain evidence="1">YM2019G1</strain>
    </source>
</reference>
<dbReference type="Proteomes" id="UP000436088">
    <property type="component" value="Unassembled WGS sequence"/>
</dbReference>
<dbReference type="AlphaFoldDB" id="A0A6A2ZY62"/>
<keyword evidence="2" id="KW-1185">Reference proteome</keyword>
<organism evidence="1 2">
    <name type="scientific">Hibiscus syriacus</name>
    <name type="common">Rose of Sharon</name>
    <dbReference type="NCBI Taxonomy" id="106335"/>
    <lineage>
        <taxon>Eukaryota</taxon>
        <taxon>Viridiplantae</taxon>
        <taxon>Streptophyta</taxon>
        <taxon>Embryophyta</taxon>
        <taxon>Tracheophyta</taxon>
        <taxon>Spermatophyta</taxon>
        <taxon>Magnoliopsida</taxon>
        <taxon>eudicotyledons</taxon>
        <taxon>Gunneridae</taxon>
        <taxon>Pentapetalae</taxon>
        <taxon>rosids</taxon>
        <taxon>malvids</taxon>
        <taxon>Malvales</taxon>
        <taxon>Malvaceae</taxon>
        <taxon>Malvoideae</taxon>
        <taxon>Hibiscus</taxon>
    </lineage>
</organism>
<evidence type="ECO:0000313" key="2">
    <source>
        <dbReference type="Proteomes" id="UP000436088"/>
    </source>
</evidence>
<evidence type="ECO:0000313" key="1">
    <source>
        <dbReference type="EMBL" id="KAE8696149.1"/>
    </source>
</evidence>
<protein>
    <submittedName>
        <fullName evidence="1">Uncharacterized protein</fullName>
    </submittedName>
</protein>
<name>A0A6A2ZY62_HIBSY</name>
<proteinExistence type="predicted"/>
<sequence length="233" mass="26156">MVVSKLRVHQLAIPNLSLCNVAITAFGGSRKVLPLKSAFSTSFAILSATILALRSTFSRRCASPLSVSRIIFLAPMFYACDNPSTIPHSSASTSVQIPIALEYPFASIVPNYTAARSISICLVPCSVRVELDPFDSWSLPLWRFSFAFRLTSIHTFDVYLQEFIELFWFDKWLPCFHSCWTFPKQMLQCFHTGSTDSTFVIGVHVSTYSLAVCKYLPYATNHKNIFTLCIPLN</sequence>
<gene>
    <name evidence="1" type="ORF">F3Y22_tig00110676pilonHSYRG00124</name>
</gene>